<dbReference type="HOGENOM" id="CLU_117968_0_0_6"/>
<gene>
    <name evidence="2" type="ordered locus">Mlg_2503</name>
</gene>
<dbReference type="AlphaFoldDB" id="Q0A5P4"/>
<keyword evidence="1" id="KW-0812">Transmembrane</keyword>
<keyword evidence="3" id="KW-1185">Reference proteome</keyword>
<dbReference type="KEGG" id="aeh:Mlg_2503"/>
<accession>Q0A5P4</accession>
<dbReference type="EMBL" id="CP000453">
    <property type="protein sequence ID" value="ABI57843.1"/>
    <property type="molecule type" value="Genomic_DNA"/>
</dbReference>
<proteinExistence type="predicted"/>
<feature type="transmembrane region" description="Helical" evidence="1">
    <location>
        <begin position="12"/>
        <end position="29"/>
    </location>
</feature>
<evidence type="ECO:0000256" key="1">
    <source>
        <dbReference type="SAM" id="Phobius"/>
    </source>
</evidence>
<organism evidence="2 3">
    <name type="scientific">Alkalilimnicola ehrlichii (strain ATCC BAA-1101 / DSM 17681 / MLHE-1)</name>
    <dbReference type="NCBI Taxonomy" id="187272"/>
    <lineage>
        <taxon>Bacteria</taxon>
        <taxon>Pseudomonadati</taxon>
        <taxon>Pseudomonadota</taxon>
        <taxon>Gammaproteobacteria</taxon>
        <taxon>Chromatiales</taxon>
        <taxon>Ectothiorhodospiraceae</taxon>
        <taxon>Alkalilimnicola</taxon>
    </lineage>
</organism>
<dbReference type="RefSeq" id="WP_011630236.1">
    <property type="nucleotide sequence ID" value="NC_008340.1"/>
</dbReference>
<evidence type="ECO:0000313" key="2">
    <source>
        <dbReference type="EMBL" id="ABI57843.1"/>
    </source>
</evidence>
<keyword evidence="1" id="KW-0472">Membrane</keyword>
<sequence>MALAADPVPRRAALAAGLGYAALYLWLTGDLDLTGDTAWRWQLGRLEWAHVIQARAPFLYEAVALVQAGRLMWLISPLNLLITALLAGLLAANVHGMLTLRRGAATHCRSGRGGAASGALPALLAGSACCAPGILLLLGIPALGAFVGLFAWLIPLSLLLLALSRGWQRWWGAPPLLGR</sequence>
<name>Q0A5P4_ALKEH</name>
<reference evidence="3" key="1">
    <citation type="submission" date="2006-08" db="EMBL/GenBank/DDBJ databases">
        <title>Complete sequence of Alkalilimnicola ehrilichei MLHE-1.</title>
        <authorList>
            <person name="Copeland A."/>
            <person name="Lucas S."/>
            <person name="Lapidus A."/>
            <person name="Barry K."/>
            <person name="Detter J.C."/>
            <person name="Glavina del Rio T."/>
            <person name="Hammon N."/>
            <person name="Israni S."/>
            <person name="Dalin E."/>
            <person name="Tice H."/>
            <person name="Pitluck S."/>
            <person name="Sims D."/>
            <person name="Brettin T."/>
            <person name="Bruce D."/>
            <person name="Han C."/>
            <person name="Tapia R."/>
            <person name="Gilna P."/>
            <person name="Schmutz J."/>
            <person name="Larimer F."/>
            <person name="Land M."/>
            <person name="Hauser L."/>
            <person name="Kyrpides N."/>
            <person name="Mikhailova N."/>
            <person name="Oremland R.S."/>
            <person name="Hoeft S.E."/>
            <person name="Switzer-Blum J."/>
            <person name="Kulp T."/>
            <person name="King G."/>
            <person name="Tabita R."/>
            <person name="Witte B."/>
            <person name="Santini J.M."/>
            <person name="Basu P."/>
            <person name="Hollibaugh J.T."/>
            <person name="Xie G."/>
            <person name="Stolz J.F."/>
            <person name="Richardson P."/>
        </authorList>
    </citation>
    <scope>NUCLEOTIDE SEQUENCE [LARGE SCALE GENOMIC DNA]</scope>
    <source>
        <strain evidence="3">ATCC BAA-1101 / DSM 17681 / MLHE-1</strain>
    </source>
</reference>
<keyword evidence="1" id="KW-1133">Transmembrane helix</keyword>
<protein>
    <submittedName>
        <fullName evidence="2">Uncharacterized protein</fullName>
    </submittedName>
</protein>
<feature type="transmembrane region" description="Helical" evidence="1">
    <location>
        <begin position="115"/>
        <end position="137"/>
    </location>
</feature>
<feature type="transmembrane region" description="Helical" evidence="1">
    <location>
        <begin position="143"/>
        <end position="163"/>
    </location>
</feature>
<dbReference type="Proteomes" id="UP000001962">
    <property type="component" value="Chromosome"/>
</dbReference>
<feature type="transmembrane region" description="Helical" evidence="1">
    <location>
        <begin position="71"/>
        <end position="94"/>
    </location>
</feature>
<evidence type="ECO:0000313" key="3">
    <source>
        <dbReference type="Proteomes" id="UP000001962"/>
    </source>
</evidence>